<evidence type="ECO:0000256" key="3">
    <source>
        <dbReference type="ARBA" id="ARBA00011209"/>
    </source>
</evidence>
<dbReference type="InterPro" id="IPR006195">
    <property type="entry name" value="aa-tRNA-synth_II"/>
</dbReference>
<dbReference type="GO" id="GO:0006432">
    <property type="term" value="P:phenylalanyl-tRNA aminoacylation"/>
    <property type="evidence" value="ECO:0007669"/>
    <property type="project" value="UniProtKB-UniRule"/>
</dbReference>
<evidence type="ECO:0000256" key="13">
    <source>
        <dbReference type="HAMAP-Rule" id="MF_00281"/>
    </source>
</evidence>
<evidence type="ECO:0000256" key="9">
    <source>
        <dbReference type="ARBA" id="ARBA00022842"/>
    </source>
</evidence>
<evidence type="ECO:0000256" key="1">
    <source>
        <dbReference type="ARBA" id="ARBA00004496"/>
    </source>
</evidence>
<gene>
    <name evidence="13" type="primary">pheS</name>
    <name evidence="15" type="ORF">ENR23_00345</name>
</gene>
<evidence type="ECO:0000256" key="6">
    <source>
        <dbReference type="ARBA" id="ARBA00022723"/>
    </source>
</evidence>
<dbReference type="InterPro" id="IPR002319">
    <property type="entry name" value="Phenylalanyl-tRNA_Synthase"/>
</dbReference>
<evidence type="ECO:0000256" key="7">
    <source>
        <dbReference type="ARBA" id="ARBA00022741"/>
    </source>
</evidence>
<dbReference type="HAMAP" id="MF_00281">
    <property type="entry name" value="Phe_tRNA_synth_alpha1"/>
    <property type="match status" value="1"/>
</dbReference>
<dbReference type="Pfam" id="PF02912">
    <property type="entry name" value="Phe_tRNA-synt_N"/>
    <property type="match status" value="1"/>
</dbReference>
<dbReference type="GO" id="GO:0004826">
    <property type="term" value="F:phenylalanine-tRNA ligase activity"/>
    <property type="evidence" value="ECO:0007669"/>
    <property type="project" value="UniProtKB-UniRule"/>
</dbReference>
<dbReference type="EMBL" id="DSQF01000002">
    <property type="protein sequence ID" value="HGZ41877.1"/>
    <property type="molecule type" value="Genomic_DNA"/>
</dbReference>
<feature type="domain" description="Aminoacyl-transfer RNA synthetases class-II family profile" evidence="14">
    <location>
        <begin position="144"/>
        <end position="371"/>
    </location>
</feature>
<evidence type="ECO:0000256" key="11">
    <source>
        <dbReference type="ARBA" id="ARBA00023146"/>
    </source>
</evidence>
<dbReference type="InterPro" id="IPR010978">
    <property type="entry name" value="tRNA-bd_arm"/>
</dbReference>
<dbReference type="AlphaFoldDB" id="A0A832I747"/>
<protein>
    <recommendedName>
        <fullName evidence="13">Phenylalanine--tRNA ligase alpha subunit</fullName>
        <ecNumber evidence="13">6.1.1.20</ecNumber>
    </recommendedName>
    <alternativeName>
        <fullName evidence="13">Phenylalanyl-tRNA synthetase alpha subunit</fullName>
        <shortName evidence="13">PheRS</shortName>
    </alternativeName>
</protein>
<keyword evidence="10 13" id="KW-0648">Protein biosynthesis</keyword>
<evidence type="ECO:0000256" key="12">
    <source>
        <dbReference type="ARBA" id="ARBA00049255"/>
    </source>
</evidence>
<keyword evidence="9 13" id="KW-0460">Magnesium</keyword>
<evidence type="ECO:0000256" key="4">
    <source>
        <dbReference type="ARBA" id="ARBA00022490"/>
    </source>
</evidence>
<comment type="similarity">
    <text evidence="2 13">Belongs to the class-II aminoacyl-tRNA synthetase family. Phe-tRNA synthetase alpha subunit type 1 subfamily.</text>
</comment>
<reference evidence="15" key="1">
    <citation type="journal article" date="2020" name="mSystems">
        <title>Genome- and Community-Level Interaction Insights into Carbon Utilization and Element Cycling Functions of Hydrothermarchaeota in Hydrothermal Sediment.</title>
        <authorList>
            <person name="Zhou Z."/>
            <person name="Liu Y."/>
            <person name="Xu W."/>
            <person name="Pan J."/>
            <person name="Luo Z.H."/>
            <person name="Li M."/>
        </authorList>
    </citation>
    <scope>NUCLEOTIDE SEQUENCE [LARGE SCALE GENOMIC DNA]</scope>
    <source>
        <strain evidence="15">SpSt-381</strain>
    </source>
</reference>
<keyword evidence="11 13" id="KW-0030">Aminoacyl-tRNA synthetase</keyword>
<evidence type="ECO:0000256" key="8">
    <source>
        <dbReference type="ARBA" id="ARBA00022840"/>
    </source>
</evidence>
<comment type="cofactor">
    <cofactor evidence="13">
        <name>Mg(2+)</name>
        <dbReference type="ChEBI" id="CHEBI:18420"/>
    </cofactor>
    <text evidence="13">Binds 2 magnesium ions per tetramer.</text>
</comment>
<dbReference type="InterPro" id="IPR022911">
    <property type="entry name" value="Phe_tRNA_ligase_alpha1_bac"/>
</dbReference>
<dbReference type="SUPFAM" id="SSF55681">
    <property type="entry name" value="Class II aaRS and biotin synthetases"/>
    <property type="match status" value="1"/>
</dbReference>
<sequence>MAVELTSALDPAWSTADPAPLAPAHAERLAEIGALDAALAELYRRGAEALAGAPDAAALKERYTVLLGRERGVLTAALAGLPALPVEQRKARGRGLNLVKRWLGEVHDARRAALEREAESRGGVDVTLPGRRPWIGRTHPLAQVRDELLDLFHGLGYSVYTSPEVEWDEYNFGKLNFAPDHPARDAHDTFFVDPRTVLRTHTSPGWVRAMEERRPPLRLVFPGRVYRAEQVDASHMDQFHQIDGLFVDRQVSMADLKATLNTFARAIYGAGVRTRLIPIYFPFVEPGCQLDIACALCDGTGRTRDAAGERRCAVCKGSGWSELLGAGMVHPNVFRAVGYEPEEVTGFAFGMGIERIAMARFGVPEIRLFLENDLRFLNQF</sequence>
<dbReference type="NCBIfam" id="TIGR00468">
    <property type="entry name" value="pheS"/>
    <property type="match status" value="1"/>
</dbReference>
<dbReference type="PANTHER" id="PTHR11538:SF41">
    <property type="entry name" value="PHENYLALANINE--TRNA LIGASE, MITOCHONDRIAL"/>
    <property type="match status" value="1"/>
</dbReference>
<dbReference type="CDD" id="cd00496">
    <property type="entry name" value="PheRS_alpha_core"/>
    <property type="match status" value="1"/>
</dbReference>
<dbReference type="EC" id="6.1.1.20" evidence="13"/>
<comment type="subcellular location">
    <subcellularLocation>
        <location evidence="1 13">Cytoplasm</location>
    </subcellularLocation>
</comment>
<comment type="subunit">
    <text evidence="3 13">Tetramer of two alpha and two beta subunits.</text>
</comment>
<dbReference type="PROSITE" id="PS50862">
    <property type="entry name" value="AA_TRNA_LIGASE_II"/>
    <property type="match status" value="1"/>
</dbReference>
<dbReference type="GO" id="GO:0005524">
    <property type="term" value="F:ATP binding"/>
    <property type="evidence" value="ECO:0007669"/>
    <property type="project" value="UniProtKB-UniRule"/>
</dbReference>
<accession>A0A832I747</accession>
<dbReference type="InterPro" id="IPR004188">
    <property type="entry name" value="Phe-tRNA_ligase_II_N"/>
</dbReference>
<dbReference type="GO" id="GO:0000287">
    <property type="term" value="F:magnesium ion binding"/>
    <property type="evidence" value="ECO:0007669"/>
    <property type="project" value="UniProtKB-UniRule"/>
</dbReference>
<name>A0A832I747_UNCEI</name>
<keyword evidence="5 13" id="KW-0436">Ligase</keyword>
<evidence type="ECO:0000256" key="2">
    <source>
        <dbReference type="ARBA" id="ARBA00010207"/>
    </source>
</evidence>
<comment type="caution">
    <text evidence="15">The sequence shown here is derived from an EMBL/GenBank/DDBJ whole genome shotgun (WGS) entry which is preliminary data.</text>
</comment>
<dbReference type="GO" id="GO:0005737">
    <property type="term" value="C:cytoplasm"/>
    <property type="evidence" value="ECO:0007669"/>
    <property type="project" value="UniProtKB-SubCell"/>
</dbReference>
<evidence type="ECO:0000256" key="10">
    <source>
        <dbReference type="ARBA" id="ARBA00022917"/>
    </source>
</evidence>
<keyword evidence="4 13" id="KW-0963">Cytoplasm</keyword>
<comment type="catalytic activity">
    <reaction evidence="12 13">
        <text>tRNA(Phe) + L-phenylalanine + ATP = L-phenylalanyl-tRNA(Phe) + AMP + diphosphate + H(+)</text>
        <dbReference type="Rhea" id="RHEA:19413"/>
        <dbReference type="Rhea" id="RHEA-COMP:9668"/>
        <dbReference type="Rhea" id="RHEA-COMP:9699"/>
        <dbReference type="ChEBI" id="CHEBI:15378"/>
        <dbReference type="ChEBI" id="CHEBI:30616"/>
        <dbReference type="ChEBI" id="CHEBI:33019"/>
        <dbReference type="ChEBI" id="CHEBI:58095"/>
        <dbReference type="ChEBI" id="CHEBI:78442"/>
        <dbReference type="ChEBI" id="CHEBI:78531"/>
        <dbReference type="ChEBI" id="CHEBI:456215"/>
        <dbReference type="EC" id="6.1.1.20"/>
    </reaction>
</comment>
<dbReference type="SUPFAM" id="SSF46589">
    <property type="entry name" value="tRNA-binding arm"/>
    <property type="match status" value="1"/>
</dbReference>
<dbReference type="GO" id="GO:0000049">
    <property type="term" value="F:tRNA binding"/>
    <property type="evidence" value="ECO:0007669"/>
    <property type="project" value="InterPro"/>
</dbReference>
<keyword evidence="7 13" id="KW-0547">Nucleotide-binding</keyword>
<keyword evidence="6 13" id="KW-0479">Metal-binding</keyword>
<evidence type="ECO:0000313" key="15">
    <source>
        <dbReference type="EMBL" id="HGZ41877.1"/>
    </source>
</evidence>
<dbReference type="Pfam" id="PF01409">
    <property type="entry name" value="tRNA-synt_2d"/>
    <property type="match status" value="1"/>
</dbReference>
<evidence type="ECO:0000256" key="5">
    <source>
        <dbReference type="ARBA" id="ARBA00022598"/>
    </source>
</evidence>
<dbReference type="InterPro" id="IPR045864">
    <property type="entry name" value="aa-tRNA-synth_II/BPL/LPL"/>
</dbReference>
<organism evidence="15">
    <name type="scientific">Eiseniibacteriota bacterium</name>
    <dbReference type="NCBI Taxonomy" id="2212470"/>
    <lineage>
        <taxon>Bacteria</taxon>
        <taxon>Candidatus Eiseniibacteriota</taxon>
    </lineage>
</organism>
<proteinExistence type="inferred from homology"/>
<feature type="binding site" evidence="13">
    <location>
        <position position="285"/>
    </location>
    <ligand>
        <name>Mg(2+)</name>
        <dbReference type="ChEBI" id="CHEBI:18420"/>
        <note>shared with beta subunit</note>
    </ligand>
</feature>
<dbReference type="Gene3D" id="3.30.930.10">
    <property type="entry name" value="Bira Bifunctional Protein, Domain 2"/>
    <property type="match status" value="1"/>
</dbReference>
<dbReference type="InterPro" id="IPR004529">
    <property type="entry name" value="Phe-tRNA-synth_IIc_asu"/>
</dbReference>
<dbReference type="PANTHER" id="PTHR11538">
    <property type="entry name" value="PHENYLALANYL-TRNA SYNTHETASE"/>
    <property type="match status" value="1"/>
</dbReference>
<evidence type="ECO:0000259" key="14">
    <source>
        <dbReference type="PROSITE" id="PS50862"/>
    </source>
</evidence>
<keyword evidence="8 13" id="KW-0067">ATP-binding</keyword>